<dbReference type="Proteomes" id="UP001558613">
    <property type="component" value="Unassembled WGS sequence"/>
</dbReference>
<dbReference type="PANTHER" id="PTHR24100">
    <property type="entry name" value="BUTYROPHILIN"/>
    <property type="match status" value="1"/>
</dbReference>
<keyword evidence="6" id="KW-1185">Reference proteome</keyword>
<dbReference type="InterPro" id="IPR007110">
    <property type="entry name" value="Ig-like_dom"/>
</dbReference>
<dbReference type="InterPro" id="IPR050504">
    <property type="entry name" value="IgSF_BTN/MOG"/>
</dbReference>
<reference evidence="5 6" key="1">
    <citation type="submission" date="2023-09" db="EMBL/GenBank/DDBJ databases">
        <authorList>
            <person name="Wang M."/>
        </authorList>
    </citation>
    <scope>NUCLEOTIDE SEQUENCE [LARGE SCALE GENOMIC DNA]</scope>
    <source>
        <strain evidence="5">GT-2023</strain>
        <tissue evidence="5">Liver</tissue>
    </source>
</reference>
<name>A0ABR3NAH7_9TELE</name>
<evidence type="ECO:0000256" key="3">
    <source>
        <dbReference type="ARBA" id="ARBA00023319"/>
    </source>
</evidence>
<feature type="domain" description="Ig-like" evidence="4">
    <location>
        <begin position="450"/>
        <end position="549"/>
    </location>
</feature>
<protein>
    <recommendedName>
        <fullName evidence="4">Ig-like domain-containing protein</fullName>
    </recommendedName>
</protein>
<dbReference type="PROSITE" id="PS51257">
    <property type="entry name" value="PROKAR_LIPOPROTEIN"/>
    <property type="match status" value="1"/>
</dbReference>
<dbReference type="InterPro" id="IPR036179">
    <property type="entry name" value="Ig-like_dom_sf"/>
</dbReference>
<dbReference type="InterPro" id="IPR003599">
    <property type="entry name" value="Ig_sub"/>
</dbReference>
<evidence type="ECO:0000259" key="4">
    <source>
        <dbReference type="PROSITE" id="PS50835"/>
    </source>
</evidence>
<organism evidence="5 6">
    <name type="scientific">Cirrhinus molitorella</name>
    <name type="common">mud carp</name>
    <dbReference type="NCBI Taxonomy" id="172907"/>
    <lineage>
        <taxon>Eukaryota</taxon>
        <taxon>Metazoa</taxon>
        <taxon>Chordata</taxon>
        <taxon>Craniata</taxon>
        <taxon>Vertebrata</taxon>
        <taxon>Euteleostomi</taxon>
        <taxon>Actinopterygii</taxon>
        <taxon>Neopterygii</taxon>
        <taxon>Teleostei</taxon>
        <taxon>Ostariophysi</taxon>
        <taxon>Cypriniformes</taxon>
        <taxon>Cyprinidae</taxon>
        <taxon>Labeoninae</taxon>
        <taxon>Labeonini</taxon>
        <taxon>Cirrhinus</taxon>
    </lineage>
</organism>
<dbReference type="SUPFAM" id="SSF48726">
    <property type="entry name" value="Immunoglobulin"/>
    <property type="match status" value="4"/>
</dbReference>
<evidence type="ECO:0000313" key="5">
    <source>
        <dbReference type="EMBL" id="KAL1273958.1"/>
    </source>
</evidence>
<comment type="subcellular location">
    <subcellularLocation>
        <location evidence="1">Membrane</location>
    </subcellularLocation>
</comment>
<dbReference type="PROSITE" id="PS50835">
    <property type="entry name" value="IG_LIKE"/>
    <property type="match status" value="4"/>
</dbReference>
<comment type="caution">
    <text evidence="5">The sequence shown here is derived from an EMBL/GenBank/DDBJ whole genome shotgun (WGS) entry which is preliminary data.</text>
</comment>
<dbReference type="Gene3D" id="2.60.40.10">
    <property type="entry name" value="Immunoglobulins"/>
    <property type="match status" value="4"/>
</dbReference>
<feature type="domain" description="Ig-like" evidence="4">
    <location>
        <begin position="149"/>
        <end position="248"/>
    </location>
</feature>
<proteinExistence type="predicted"/>
<dbReference type="EMBL" id="JAYMGO010000005">
    <property type="protein sequence ID" value="KAL1273958.1"/>
    <property type="molecule type" value="Genomic_DNA"/>
</dbReference>
<dbReference type="InterPro" id="IPR013106">
    <property type="entry name" value="Ig_V-set"/>
</dbReference>
<keyword evidence="3" id="KW-0393">Immunoglobulin domain</keyword>
<feature type="domain" description="Ig-like" evidence="4">
    <location>
        <begin position="17"/>
        <end position="113"/>
    </location>
</feature>
<sequence>MAMRSENDFHLVIPERGERVKINLCSTLTVSCHLSPGISAVDMEITWFGEMSCICAYKNREMTQGVGYEGRASLFIHDLRRGNVSLRVVDYKESDLGVYMCQVTSRNKTQQITVNVAEEVSSILKDQHFFTVNYKMGETSNNDFQLVIPERGERVKITSGSTLTVSCHLSPALSAVDMEITWFGEMSCICAYKNREMTQGVGYEGRASLFIHDLKRGNVSLRVADFTESDLGVYMCQVTSTNETQQITVNVAEEVSAIYKDQHFFTVNYKMGETSNKISIHEGEADNNNFKLVVPGTQKLEVSLGSDLIIPCHLSPAISAVDMEISWSNDTACVCLYEDRHLTEGVLFKDRVSLFTHKFREGNVSLRLKNFRLSDIGNYHCQVISKDRREKITVRVRINPGAQSMRNEDKGARPPTNIISWRNSHQSDSDEKQCGNCSRSISDNFQLVIPQTAQEAKISMGSEIIVPCHLSPKICAIAMQIKWFKETDCVCIYKNGHVIEGRSYKNRANLNTHVLERGDVSLHLNNFSVSDVGDYYCQVISRDTTNQITVGVRIKPEVQPVSQSPTFQGLSIQLMLFEIDKIWTVEETNKMDESALMSEMKVNNLQELQQMLIRAYREGCLNWS</sequence>
<evidence type="ECO:0000256" key="1">
    <source>
        <dbReference type="ARBA" id="ARBA00004370"/>
    </source>
</evidence>
<dbReference type="SMART" id="SM00409">
    <property type="entry name" value="IG"/>
    <property type="match status" value="4"/>
</dbReference>
<dbReference type="Pfam" id="PF07686">
    <property type="entry name" value="V-set"/>
    <property type="match status" value="4"/>
</dbReference>
<feature type="domain" description="Ig-like" evidence="4">
    <location>
        <begin position="295"/>
        <end position="393"/>
    </location>
</feature>
<evidence type="ECO:0000313" key="6">
    <source>
        <dbReference type="Proteomes" id="UP001558613"/>
    </source>
</evidence>
<keyword evidence="2" id="KW-0472">Membrane</keyword>
<gene>
    <name evidence="5" type="ORF">QQF64_026772</name>
</gene>
<dbReference type="SMART" id="SM00406">
    <property type="entry name" value="IGv"/>
    <property type="match status" value="4"/>
</dbReference>
<accession>A0ABR3NAH7</accession>
<dbReference type="PANTHER" id="PTHR24100:SF130">
    <property type="entry name" value="BUTYROPHILIN-LIKE PROTEIN 9"/>
    <property type="match status" value="1"/>
</dbReference>
<evidence type="ECO:0000256" key="2">
    <source>
        <dbReference type="ARBA" id="ARBA00023136"/>
    </source>
</evidence>
<dbReference type="InterPro" id="IPR013783">
    <property type="entry name" value="Ig-like_fold"/>
</dbReference>